<dbReference type="UniPathway" id="UPA00143"/>
<keyword evidence="6" id="KW-1185">Reference proteome</keyword>
<dbReference type="AlphaFoldDB" id="A0A1I7XBW2"/>
<evidence type="ECO:0000313" key="7">
    <source>
        <dbReference type="WBParaSite" id="Hba_15009"/>
    </source>
</evidence>
<dbReference type="Gene3D" id="2.130.10.10">
    <property type="entry name" value="YVTN repeat-like/Quinoprotein amine dehydrogenase"/>
    <property type="match status" value="2"/>
</dbReference>
<comment type="subcellular location">
    <subcellularLocation>
        <location evidence="1">Nucleus</location>
    </subcellularLocation>
</comment>
<dbReference type="WBParaSite" id="Hba_15009">
    <property type="protein sequence ID" value="Hba_15009"/>
    <property type="gene ID" value="Hba_15009"/>
</dbReference>
<evidence type="ECO:0000256" key="2">
    <source>
        <dbReference type="ARBA" id="ARBA00023242"/>
    </source>
</evidence>
<name>A0A1I7XBW2_HETBA</name>
<dbReference type="InterPro" id="IPR050358">
    <property type="entry name" value="RSE1/DDB1/CFT1"/>
</dbReference>
<dbReference type="GO" id="GO:0005634">
    <property type="term" value="C:nucleus"/>
    <property type="evidence" value="ECO:0007669"/>
    <property type="project" value="UniProtKB-SubCell"/>
</dbReference>
<dbReference type="InterPro" id="IPR018846">
    <property type="entry name" value="Beta-prop_RSE1/DDB1/CPSF1_1st"/>
</dbReference>
<evidence type="ECO:0000259" key="3">
    <source>
        <dbReference type="Pfam" id="PF03178"/>
    </source>
</evidence>
<evidence type="ECO:0000259" key="4">
    <source>
        <dbReference type="Pfam" id="PF10433"/>
    </source>
</evidence>
<dbReference type="InterPro" id="IPR015943">
    <property type="entry name" value="WD40/YVTN_repeat-like_dom_sf"/>
</dbReference>
<feature type="domain" description="RSE1/DDB1/CPSF1 first beta-propeller" evidence="4">
    <location>
        <begin position="44"/>
        <end position="255"/>
    </location>
</feature>
<dbReference type="InterPro" id="IPR004871">
    <property type="entry name" value="RSE1/DDB1/CPSF1_C"/>
</dbReference>
<feature type="domain" description="RSE1/DDB1/CPSF1 C-terminal" evidence="3">
    <location>
        <begin position="699"/>
        <end position="755"/>
    </location>
</feature>
<proteinExistence type="predicted"/>
<keyword evidence="2" id="KW-0539">Nucleus</keyword>
<feature type="domain" description="RSE1/DDB1/CPSF1 first beta-propeller" evidence="4">
    <location>
        <begin position="278"/>
        <end position="364"/>
    </location>
</feature>
<dbReference type="Pfam" id="PF03178">
    <property type="entry name" value="CPSF_A"/>
    <property type="match status" value="1"/>
</dbReference>
<evidence type="ECO:0000313" key="6">
    <source>
        <dbReference type="Proteomes" id="UP000095283"/>
    </source>
</evidence>
<dbReference type="PANTHER" id="PTHR10644">
    <property type="entry name" value="DNA REPAIR/RNA PROCESSING CPSF FAMILY"/>
    <property type="match status" value="1"/>
</dbReference>
<sequence length="790" mass="88141">MVVTIRCVANIRFEKTGGYSCDKLVVRRLMSLNYIVSAKKATVVTDAVVGNFTGREDDINLIIAKINRIEILTVTAEGLKPMQEIPVFGRILTIRLFRAKEETRDSLLILTAKYQLAIVGWDTIKATVITRAAGSVADRVGRQSDYGAVACVHTSGLIALRIYDGTLKIIQWAEGKDLRSFNVRFEDLCVIDLSFMESLDDSIRLSYISQDSNGRHLKSVELSVSEKELKTISKQDNIESEAMMIIPVPSPCSGVYTKIFIYYKIFMLLHLDIIFYGNFRFLLADDHGRLFMLLFDVDDAIDGSSVIKDLKLEYLGDTSIAECIVYLDNGVVFVGSRFGDSQLIRLTTEPQPETNSFVMVLETFTNLAPIRDIAVIETDGQTQLITCSGAFKKYMKYSFKEGSLRIIRNGIGIDEAASVDLPGGIFALSVNSAFDNYLLVSLVDETHILLINGEELEDTQLLELETNEQTLWAGGLVNTEIIIQVIRTAWHSFTTDGVTPSAIRLAKPHHTCALWQPPEGKILNLVSVNNETGQTVAVSGNIIYYVICGDMVFDEVSSKAMDYEIACVDISSIGDVNESELVAVGLWTEMSAALLSLPDLSEVIREKLPGDMLPRSIMMTRMETIVYLLIALGDGSLYYYNLDLKHVFSSNKKLVFSNVNLKLVTQICSLNSETYRFVIMNFSVRAPVMTETAEGEIHSIVILDQNTFEILHSHELGPNEHALSIFSTRLGEDPTVYFVVGTAMVYSDETEPKAVIKNFFICLISYPSFYKNNKDNLIILDIFVCTIRGF</sequence>
<dbReference type="InterPro" id="IPR036322">
    <property type="entry name" value="WD40_repeat_dom_sf"/>
</dbReference>
<evidence type="ECO:0000259" key="5">
    <source>
        <dbReference type="Pfam" id="PF23726"/>
    </source>
</evidence>
<dbReference type="Pfam" id="PF23726">
    <property type="entry name" value="Beta-prop_RSE1_2nd"/>
    <property type="match status" value="1"/>
</dbReference>
<feature type="domain" description="RSE1/DDB1/CPSF1 second beta-propeller" evidence="5">
    <location>
        <begin position="415"/>
        <end position="643"/>
    </location>
</feature>
<dbReference type="GO" id="GO:0016567">
    <property type="term" value="P:protein ubiquitination"/>
    <property type="evidence" value="ECO:0007669"/>
    <property type="project" value="UniProtKB-UniPathway"/>
</dbReference>
<reference evidence="7" key="1">
    <citation type="submission" date="2016-11" db="UniProtKB">
        <authorList>
            <consortium name="WormBaseParasite"/>
        </authorList>
    </citation>
    <scope>IDENTIFICATION</scope>
</reference>
<dbReference type="InterPro" id="IPR058543">
    <property type="entry name" value="Beta-prop_RSE1/DDB1/CPSF1_2nd"/>
</dbReference>
<dbReference type="GO" id="GO:0003676">
    <property type="term" value="F:nucleic acid binding"/>
    <property type="evidence" value="ECO:0007669"/>
    <property type="project" value="InterPro"/>
</dbReference>
<accession>A0A1I7XBW2</accession>
<dbReference type="Pfam" id="PF10433">
    <property type="entry name" value="Beta-prop_RSE1_1st"/>
    <property type="match status" value="2"/>
</dbReference>
<dbReference type="Proteomes" id="UP000095283">
    <property type="component" value="Unplaced"/>
</dbReference>
<evidence type="ECO:0000256" key="1">
    <source>
        <dbReference type="ARBA" id="ARBA00004123"/>
    </source>
</evidence>
<organism evidence="6 7">
    <name type="scientific">Heterorhabditis bacteriophora</name>
    <name type="common">Entomopathogenic nematode worm</name>
    <dbReference type="NCBI Taxonomy" id="37862"/>
    <lineage>
        <taxon>Eukaryota</taxon>
        <taxon>Metazoa</taxon>
        <taxon>Ecdysozoa</taxon>
        <taxon>Nematoda</taxon>
        <taxon>Chromadorea</taxon>
        <taxon>Rhabditida</taxon>
        <taxon>Rhabditina</taxon>
        <taxon>Rhabditomorpha</taxon>
        <taxon>Strongyloidea</taxon>
        <taxon>Heterorhabditidae</taxon>
        <taxon>Heterorhabditis</taxon>
    </lineage>
</organism>
<protein>
    <submittedName>
        <fullName evidence="7">DNA damage-binding protein 1</fullName>
    </submittedName>
</protein>
<dbReference type="SUPFAM" id="SSF50978">
    <property type="entry name" value="WD40 repeat-like"/>
    <property type="match status" value="1"/>
</dbReference>